<protein>
    <submittedName>
        <fullName evidence="7">Paired amphipathic helix protein Sin3-like 3</fullName>
    </submittedName>
</protein>
<gene>
    <name evidence="7" type="primary">LOC104741097</name>
</gene>
<dbReference type="PANTHER" id="PTHR12346">
    <property type="entry name" value="SIN3B-RELATED"/>
    <property type="match status" value="1"/>
</dbReference>
<dbReference type="InterPro" id="IPR036600">
    <property type="entry name" value="PAH_sf"/>
</dbReference>
<dbReference type="InterPro" id="IPR003822">
    <property type="entry name" value="PAH"/>
</dbReference>
<dbReference type="Pfam" id="PF02671">
    <property type="entry name" value="PAH"/>
    <property type="match status" value="2"/>
</dbReference>
<dbReference type="InterPro" id="IPR039774">
    <property type="entry name" value="Sin3-like"/>
</dbReference>
<comment type="subcellular location">
    <subcellularLocation>
        <location evidence="1 4">Nucleus</location>
    </subcellularLocation>
</comment>
<evidence type="ECO:0000313" key="7">
    <source>
        <dbReference type="RefSeq" id="XP_019091040.1"/>
    </source>
</evidence>
<evidence type="ECO:0000256" key="2">
    <source>
        <dbReference type="ARBA" id="ARBA00022491"/>
    </source>
</evidence>
<proteinExistence type="predicted"/>
<dbReference type="PANTHER" id="PTHR12346:SF0">
    <property type="entry name" value="SIN3A, ISOFORM G"/>
    <property type="match status" value="1"/>
</dbReference>
<dbReference type="SUPFAM" id="SSF47762">
    <property type="entry name" value="PAH2 domain"/>
    <property type="match status" value="2"/>
</dbReference>
<dbReference type="Gene3D" id="1.20.1160.11">
    <property type="entry name" value="Paired amphipathic helix"/>
    <property type="match status" value="2"/>
</dbReference>
<evidence type="ECO:0000256" key="5">
    <source>
        <dbReference type="SAM" id="MobiDB-lite"/>
    </source>
</evidence>
<evidence type="ECO:0000256" key="3">
    <source>
        <dbReference type="ARBA" id="ARBA00023242"/>
    </source>
</evidence>
<dbReference type="RefSeq" id="XP_019091040.1">
    <property type="nucleotide sequence ID" value="XM_019235495.1"/>
</dbReference>
<name>A0ABM1QWA2_CAMSA</name>
<reference evidence="6" key="1">
    <citation type="journal article" date="2014" name="Nat. Commun.">
        <title>The emerging biofuel crop Camelina sativa retains a highly undifferentiated hexaploid genome structure.</title>
        <authorList>
            <person name="Kagale S."/>
            <person name="Koh C."/>
            <person name="Nixon J."/>
            <person name="Bollina V."/>
            <person name="Clarke W.E."/>
            <person name="Tuteja R."/>
            <person name="Spillane C."/>
            <person name="Robinson S.J."/>
            <person name="Links M.G."/>
            <person name="Clarke C."/>
            <person name="Higgins E.E."/>
            <person name="Huebert T."/>
            <person name="Sharpe A.G."/>
            <person name="Parkin I.A."/>
        </authorList>
    </citation>
    <scope>NUCLEOTIDE SEQUENCE [LARGE SCALE GENOMIC DNA]</scope>
    <source>
        <strain evidence="6">cv. DH55</strain>
    </source>
</reference>
<feature type="region of interest" description="Disordered" evidence="5">
    <location>
        <begin position="222"/>
        <end position="247"/>
    </location>
</feature>
<evidence type="ECO:0000256" key="1">
    <source>
        <dbReference type="ARBA" id="ARBA00004123"/>
    </source>
</evidence>
<keyword evidence="3 4" id="KW-0539">Nucleus</keyword>
<evidence type="ECO:0000313" key="6">
    <source>
        <dbReference type="Proteomes" id="UP000694864"/>
    </source>
</evidence>
<dbReference type="Proteomes" id="UP000694864">
    <property type="component" value="Chromosome 14"/>
</dbReference>
<sequence length="247" mass="27721">MVRTRLSAKAAMDDTVSYLTAVKEAFRVEPAKFKEFLKILNDFKNHRMYKDSGIARMTELIKGHPKLLLGLSVFLPKAKTTIPAAKANKVLGQSQTISVIKVSPELTTLNKSAYLASLKEAFRNESGKYNEWHNILKDFKPLCRIDEATVISRMEELMKNHRKLLLSFSVFLSAGAKITIPPEAEQHITSAGMTISPEAEQHITSAGDKMIISPEVEQHIVSDNNKRKRAKCDDPDYDPDIVNKPKV</sequence>
<evidence type="ECO:0000256" key="4">
    <source>
        <dbReference type="PROSITE-ProRule" id="PRU00810"/>
    </source>
</evidence>
<dbReference type="GeneID" id="104741097"/>
<dbReference type="PROSITE" id="PS51477">
    <property type="entry name" value="PAH"/>
    <property type="match status" value="2"/>
</dbReference>
<accession>A0ABM1QWA2</accession>
<reference evidence="7" key="2">
    <citation type="submission" date="2025-08" db="UniProtKB">
        <authorList>
            <consortium name="RefSeq"/>
        </authorList>
    </citation>
    <scope>IDENTIFICATION</scope>
    <source>
        <tissue evidence="7">Leaf</tissue>
    </source>
</reference>
<keyword evidence="6" id="KW-1185">Reference proteome</keyword>
<organism evidence="6 7">
    <name type="scientific">Camelina sativa</name>
    <name type="common">False flax</name>
    <name type="synonym">Myagrum sativum</name>
    <dbReference type="NCBI Taxonomy" id="90675"/>
    <lineage>
        <taxon>Eukaryota</taxon>
        <taxon>Viridiplantae</taxon>
        <taxon>Streptophyta</taxon>
        <taxon>Embryophyta</taxon>
        <taxon>Tracheophyta</taxon>
        <taxon>Spermatophyta</taxon>
        <taxon>Magnoliopsida</taxon>
        <taxon>eudicotyledons</taxon>
        <taxon>Gunneridae</taxon>
        <taxon>Pentapetalae</taxon>
        <taxon>rosids</taxon>
        <taxon>malvids</taxon>
        <taxon>Brassicales</taxon>
        <taxon>Brassicaceae</taxon>
        <taxon>Camelineae</taxon>
        <taxon>Camelina</taxon>
    </lineage>
</organism>
<keyword evidence="2" id="KW-0678">Repressor</keyword>